<name>A0A8S5QDL2_9CAUD</name>
<sequence length="753" mass="84028">MGAENPGPTPIWGMQASKSYVREKGVRIIYARIYVGGSDEGMHKVEISSAMSGDLPGRLAITSGFNQSTGTITWQMTDATPNLWTGFSGGLRVPKIGERIEIDMSLSPSDIPGPNKWVRVFTGRVDFNEVQDGNQLVTHIVDDWDKFGKGVDVLPLLRHMPGRKNSDFKTFTPGCSINWVVWDVLDQCGYAVSPASKVPLGHDKRVVMHAPLQGTMWTAHERGKGACVKAGPTEEVYDASPSFAYHDSGECYLFKGWGIYENWAENRNLRGTQPIMVRFRVGAGHTGKFTLKLTVGGKKVAITLEGNKRLSVHPGNNPQYGDFLVPKDGVVEFLMHVNGRWETRLGVEGTPGPSGVHERWWGPNSEVGNCEIIAELGCEISDVLVAMEPLPLSGRKQAHVRIPDYLNNPYWTPSVRSRKASEFLEELGELIHCAMWLDAAGEFHFKHGTMLREAMEKGVISADDVVDYTLKQDILRSGSAVRVKSKITWISNMGEVGKIHRATLWQGTGQSILGNEVVEEFIGPDENEDWFELDDDIMWNLHNFFNTPISQHGNGWKREIEKIYYGSCYFTIGQNGYTGYIAAPRIERLAWWRWKLTIDNKAVFGNGGESSRSTMQFPVNNRTMPGTYEDMWGEKMPIIRGGAKAEAKDDGDAVVLGPLREAPELEIDAGIWAGSRERALELAKDVAAWLSDSKAVYSDSINVNFDLGYRVGDVYRWEVPGISTRVYCLVLGVEHRPAEDRTELTVRTYMQLE</sequence>
<evidence type="ECO:0000313" key="1">
    <source>
        <dbReference type="EMBL" id="DAE16620.1"/>
    </source>
</evidence>
<protein>
    <submittedName>
        <fullName evidence="1">Uncharacterized protein</fullName>
    </submittedName>
</protein>
<reference evidence="1" key="1">
    <citation type="journal article" date="2021" name="Proc. Natl. Acad. Sci. U.S.A.">
        <title>A Catalog of Tens of Thousands of Viruses from Human Metagenomes Reveals Hidden Associations with Chronic Diseases.</title>
        <authorList>
            <person name="Tisza M.J."/>
            <person name="Buck C.B."/>
        </authorList>
    </citation>
    <scope>NUCLEOTIDE SEQUENCE</scope>
    <source>
        <strain evidence="1">Ctw4b6</strain>
    </source>
</reference>
<dbReference type="EMBL" id="BK015628">
    <property type="protein sequence ID" value="DAE16620.1"/>
    <property type="molecule type" value="Genomic_DNA"/>
</dbReference>
<accession>A0A8S5QDL2</accession>
<organism evidence="1">
    <name type="scientific">Myoviridae sp. ctw4b6</name>
    <dbReference type="NCBI Taxonomy" id="2825206"/>
    <lineage>
        <taxon>Viruses</taxon>
        <taxon>Duplodnaviria</taxon>
        <taxon>Heunggongvirae</taxon>
        <taxon>Uroviricota</taxon>
        <taxon>Caudoviricetes</taxon>
    </lineage>
</organism>
<proteinExistence type="predicted"/>